<dbReference type="Proteomes" id="UP000885648">
    <property type="component" value="Unassembled WGS sequence"/>
</dbReference>
<organism evidence="2">
    <name type="scientific">Methanofollis liminatans</name>
    <dbReference type="NCBI Taxonomy" id="2201"/>
    <lineage>
        <taxon>Archaea</taxon>
        <taxon>Methanobacteriati</taxon>
        <taxon>Methanobacteriota</taxon>
        <taxon>Stenosarchaea group</taxon>
        <taxon>Methanomicrobia</taxon>
        <taxon>Methanomicrobiales</taxon>
        <taxon>Methanomicrobiaceae</taxon>
        <taxon>Methanofollis</taxon>
    </lineage>
</organism>
<feature type="region of interest" description="Disordered" evidence="1">
    <location>
        <begin position="1"/>
        <end position="22"/>
    </location>
</feature>
<sequence>MRLRGSASSSSWRRRTDDRGISGYYPTLFSIIKQHLPGTPLCPEGEPFCQFNNRFWVHQKYVSPEPVWRDGNTVFCNGWVLPQYLIRDGFLEV</sequence>
<evidence type="ECO:0000313" key="2">
    <source>
        <dbReference type="EMBL" id="HDS63461.1"/>
    </source>
</evidence>
<comment type="caution">
    <text evidence="2">The sequence shown here is derived from an EMBL/GenBank/DDBJ whole genome shotgun (WGS) entry which is preliminary data.</text>
</comment>
<dbReference type="EMBL" id="DSBY01000205">
    <property type="protein sequence ID" value="HDS63461.1"/>
    <property type="molecule type" value="Genomic_DNA"/>
</dbReference>
<name>A0A831LS03_9EURY</name>
<feature type="compositionally biased region" description="Low complexity" evidence="1">
    <location>
        <begin position="1"/>
        <end position="11"/>
    </location>
</feature>
<gene>
    <name evidence="2" type="ORF">ENN52_04955</name>
</gene>
<proteinExistence type="predicted"/>
<evidence type="ECO:0000256" key="1">
    <source>
        <dbReference type="SAM" id="MobiDB-lite"/>
    </source>
</evidence>
<accession>A0A831LS03</accession>
<dbReference type="AlphaFoldDB" id="A0A831LS03"/>
<protein>
    <submittedName>
        <fullName evidence="2">Uncharacterized protein</fullName>
    </submittedName>
</protein>
<reference evidence="2" key="1">
    <citation type="journal article" date="2020" name="mSystems">
        <title>Genome- and Community-Level Interaction Insights into Carbon Utilization and Element Cycling Functions of Hydrothermarchaeota in Hydrothermal Sediment.</title>
        <authorList>
            <person name="Zhou Z."/>
            <person name="Liu Y."/>
            <person name="Xu W."/>
            <person name="Pan J."/>
            <person name="Luo Z.H."/>
            <person name="Li M."/>
        </authorList>
    </citation>
    <scope>NUCLEOTIDE SEQUENCE</scope>
    <source>
        <strain evidence="2">SpSt-1183</strain>
    </source>
</reference>